<comment type="similarity">
    <text evidence="7">Belongs to the methyl-accepting chemotaxis (MCP) protein family.</text>
</comment>
<evidence type="ECO:0000313" key="14">
    <source>
        <dbReference type="Proteomes" id="UP001368500"/>
    </source>
</evidence>
<evidence type="ECO:0000259" key="11">
    <source>
        <dbReference type="PROSITE" id="PS50111"/>
    </source>
</evidence>
<evidence type="ECO:0000259" key="12">
    <source>
        <dbReference type="PROSITE" id="PS50885"/>
    </source>
</evidence>
<dbReference type="PROSITE" id="PS50111">
    <property type="entry name" value="CHEMOTAXIS_TRANSDUC_2"/>
    <property type="match status" value="1"/>
</dbReference>
<dbReference type="SUPFAM" id="SSF58104">
    <property type="entry name" value="Methyl-accepting chemotaxis protein (MCP) signaling domain"/>
    <property type="match status" value="1"/>
</dbReference>
<dbReference type="Proteomes" id="UP001368500">
    <property type="component" value="Unassembled WGS sequence"/>
</dbReference>
<gene>
    <name evidence="13" type="ORF">AACH11_08900</name>
</gene>
<evidence type="ECO:0000256" key="4">
    <source>
        <dbReference type="ARBA" id="ARBA00022692"/>
    </source>
</evidence>
<accession>A0ABU9B865</accession>
<feature type="domain" description="HAMP" evidence="12">
    <location>
        <begin position="332"/>
        <end position="379"/>
    </location>
</feature>
<organism evidence="13 14">
    <name type="scientific">Pseudaquabacterium rugosum</name>
    <dbReference type="NCBI Taxonomy" id="2984194"/>
    <lineage>
        <taxon>Bacteria</taxon>
        <taxon>Pseudomonadati</taxon>
        <taxon>Pseudomonadota</taxon>
        <taxon>Betaproteobacteria</taxon>
        <taxon>Burkholderiales</taxon>
        <taxon>Sphaerotilaceae</taxon>
        <taxon>Pseudaquabacterium</taxon>
    </lineage>
</organism>
<evidence type="ECO:0000313" key="13">
    <source>
        <dbReference type="EMBL" id="MEK8026078.1"/>
    </source>
</evidence>
<dbReference type="Pfam" id="PF17200">
    <property type="entry name" value="sCache_2"/>
    <property type="match status" value="1"/>
</dbReference>
<keyword evidence="3" id="KW-0145">Chemotaxis</keyword>
<dbReference type="PANTHER" id="PTHR43531">
    <property type="entry name" value="PROTEIN ICFG"/>
    <property type="match status" value="1"/>
</dbReference>
<keyword evidence="4 10" id="KW-0812">Transmembrane</keyword>
<feature type="coiled-coil region" evidence="9">
    <location>
        <begin position="423"/>
        <end position="450"/>
    </location>
</feature>
<dbReference type="PANTHER" id="PTHR43531:SF11">
    <property type="entry name" value="METHYL-ACCEPTING CHEMOTAXIS PROTEIN 3"/>
    <property type="match status" value="1"/>
</dbReference>
<evidence type="ECO:0000256" key="1">
    <source>
        <dbReference type="ARBA" id="ARBA00004651"/>
    </source>
</evidence>
<dbReference type="Pfam" id="PF00672">
    <property type="entry name" value="HAMP"/>
    <property type="match status" value="1"/>
</dbReference>
<dbReference type="InterPro" id="IPR003660">
    <property type="entry name" value="HAMP_dom"/>
</dbReference>
<keyword evidence="8" id="KW-0807">Transducer</keyword>
<reference evidence="13 14" key="1">
    <citation type="submission" date="2024-04" db="EMBL/GenBank/DDBJ databases">
        <title>Novel species of the genus Ideonella isolated from streams.</title>
        <authorList>
            <person name="Lu H."/>
        </authorList>
    </citation>
    <scope>NUCLEOTIDE SEQUENCE [LARGE SCALE GENOMIC DNA]</scope>
    <source>
        <strain evidence="13 14">BYS139W</strain>
    </source>
</reference>
<feature type="domain" description="Methyl-accepting transducer" evidence="11">
    <location>
        <begin position="384"/>
        <end position="613"/>
    </location>
</feature>
<evidence type="ECO:0000256" key="5">
    <source>
        <dbReference type="ARBA" id="ARBA00022989"/>
    </source>
</evidence>
<protein>
    <submittedName>
        <fullName evidence="13">Methyl-accepting chemotaxis protein</fullName>
    </submittedName>
</protein>
<feature type="transmembrane region" description="Helical" evidence="10">
    <location>
        <begin position="304"/>
        <end position="327"/>
    </location>
</feature>
<dbReference type="InterPro" id="IPR051310">
    <property type="entry name" value="MCP_chemotaxis"/>
</dbReference>
<sequence>MRRLRMAPKLALLGLMLFVPLLLLVAWAWRDGQASLDYSRQELQGARQAHRLGDLSLALQQLRAGQIRASLRQPADAAAAPAARVAEVLKPLQTAGGVDHDLLPKEPLTVIVQEATALASPQAAGLRRDELLQRHEHLQHRLQASLLLIGERSGLLLDPEAGSYFLMDLNIERLLPWMDAIGGVRDRAAGVLARGEVGTLDRAAILGDVETLEARLNDLDFRFGALERAGESRPEAWAKSRTASLELARHTRTLFAADTLDDVGAAHLQQADAAHAAVTALRTDVAARLERALVERIAHQRLRLGLQLGVSALGMGLLVYLAAAFFFSFHGALRQLHQGVNAVADGDLTPKVEIPGSDELADIGAMIERMNARLSAMVAEIRSNAVRVGLSGSSVAGSSEALSRRTEEQGASLRQTVATISQLSEAVSANAAAAEALDRLTENLRARSEEGGTAMQASIRSMGSLEAGSRRVGEIIGVIDGIAFQTNILALNAAVEAARAGEAGRGFAVVAAEVRSLAQRSSSAAGEIRQLIAQSTEQVDVTVRQTREVGGTLEAVVDGVRRVSDALRGIAQASARQRDDLAQVSHSVEHLDQLTRQNAVMVDESSASSHELVSRAGSLSKAVGSIRLRQGSADEARALVDRALPLLQRQGVQAAMPTLQSRDQGFVDRDLYVFVLDRKGQYRLHGAKPQMQGKRVHEVPGIDGDRFVRDAWAAAEHQDGGWVEYDIVNPETGQVQPKASYVIALDAQQLVGCGVYRQLQTA</sequence>
<keyword evidence="9" id="KW-0175">Coiled coil</keyword>
<keyword evidence="2" id="KW-1003">Cell membrane</keyword>
<comment type="caution">
    <text evidence="13">The sequence shown here is derived from an EMBL/GenBank/DDBJ whole genome shotgun (WGS) entry which is preliminary data.</text>
</comment>
<keyword evidence="6 10" id="KW-0472">Membrane</keyword>
<dbReference type="InterPro" id="IPR004089">
    <property type="entry name" value="MCPsignal_dom"/>
</dbReference>
<dbReference type="Gene3D" id="3.30.450.20">
    <property type="entry name" value="PAS domain"/>
    <property type="match status" value="1"/>
</dbReference>
<evidence type="ECO:0000256" key="2">
    <source>
        <dbReference type="ARBA" id="ARBA00022475"/>
    </source>
</evidence>
<name>A0ABU9B865_9BURK</name>
<dbReference type="SMART" id="SM00304">
    <property type="entry name" value="HAMP"/>
    <property type="match status" value="1"/>
</dbReference>
<evidence type="ECO:0000256" key="3">
    <source>
        <dbReference type="ARBA" id="ARBA00022500"/>
    </source>
</evidence>
<dbReference type="CDD" id="cd11386">
    <property type="entry name" value="MCP_signal"/>
    <property type="match status" value="1"/>
</dbReference>
<dbReference type="RefSeq" id="WP_341373864.1">
    <property type="nucleotide sequence ID" value="NZ_JBBUTF010000007.1"/>
</dbReference>
<evidence type="ECO:0000256" key="7">
    <source>
        <dbReference type="ARBA" id="ARBA00029447"/>
    </source>
</evidence>
<keyword evidence="5 10" id="KW-1133">Transmembrane helix</keyword>
<dbReference type="SMART" id="SM00283">
    <property type="entry name" value="MA"/>
    <property type="match status" value="1"/>
</dbReference>
<evidence type="ECO:0000256" key="10">
    <source>
        <dbReference type="SAM" id="Phobius"/>
    </source>
</evidence>
<keyword evidence="14" id="KW-1185">Reference proteome</keyword>
<dbReference type="EMBL" id="JBBUTF010000007">
    <property type="protein sequence ID" value="MEK8026078.1"/>
    <property type="molecule type" value="Genomic_DNA"/>
</dbReference>
<proteinExistence type="inferred from homology"/>
<dbReference type="CDD" id="cd06225">
    <property type="entry name" value="HAMP"/>
    <property type="match status" value="1"/>
</dbReference>
<dbReference type="Gene3D" id="1.10.287.950">
    <property type="entry name" value="Methyl-accepting chemotaxis protein"/>
    <property type="match status" value="1"/>
</dbReference>
<dbReference type="PROSITE" id="PS50885">
    <property type="entry name" value="HAMP"/>
    <property type="match status" value="1"/>
</dbReference>
<comment type="subcellular location">
    <subcellularLocation>
        <location evidence="1">Cell membrane</location>
        <topology evidence="1">Multi-pass membrane protein</topology>
    </subcellularLocation>
</comment>
<evidence type="ECO:0000256" key="8">
    <source>
        <dbReference type="PROSITE-ProRule" id="PRU00284"/>
    </source>
</evidence>
<evidence type="ECO:0000256" key="6">
    <source>
        <dbReference type="ARBA" id="ARBA00023136"/>
    </source>
</evidence>
<dbReference type="InterPro" id="IPR033480">
    <property type="entry name" value="sCache_2"/>
</dbReference>
<dbReference type="Pfam" id="PF00015">
    <property type="entry name" value="MCPsignal"/>
    <property type="match status" value="1"/>
</dbReference>
<evidence type="ECO:0000256" key="9">
    <source>
        <dbReference type="SAM" id="Coils"/>
    </source>
</evidence>